<dbReference type="NCBIfam" id="TIGR00167">
    <property type="entry name" value="cbbA"/>
    <property type="match status" value="1"/>
</dbReference>
<accession>A0A6F8Z0W0</accession>
<evidence type="ECO:0000313" key="3">
    <source>
        <dbReference type="EMBL" id="BCB91956.1"/>
    </source>
</evidence>
<keyword evidence="2" id="KW-0479">Metal-binding</keyword>
<dbReference type="PROSITE" id="PS00602">
    <property type="entry name" value="ALDOLASE_CLASS_II_1"/>
    <property type="match status" value="1"/>
</dbReference>
<feature type="active site" description="Proton donor" evidence="1">
    <location>
        <position position="83"/>
    </location>
</feature>
<comment type="cofactor">
    <cofactor evidence="2">
        <name>Zn(2+)</name>
        <dbReference type="ChEBI" id="CHEBI:29105"/>
    </cofactor>
    <text evidence="2">Binds 2 Zn(2+) ions per subunit. One is catalytic and the other provides a structural contribution.</text>
</comment>
<dbReference type="KEGG" id="psuu:Psuf_092690"/>
<dbReference type="InterPro" id="IPR000771">
    <property type="entry name" value="FBA_II"/>
</dbReference>
<evidence type="ECO:0000313" key="4">
    <source>
        <dbReference type="Proteomes" id="UP000503011"/>
    </source>
</evidence>
<dbReference type="InterPro" id="IPR050246">
    <property type="entry name" value="Class_II_FBP_aldolase"/>
</dbReference>
<organism evidence="3 4">
    <name type="scientific">Phytohabitans suffuscus</name>
    <dbReference type="NCBI Taxonomy" id="624315"/>
    <lineage>
        <taxon>Bacteria</taxon>
        <taxon>Bacillati</taxon>
        <taxon>Actinomycetota</taxon>
        <taxon>Actinomycetes</taxon>
        <taxon>Micromonosporales</taxon>
        <taxon>Micromonosporaceae</taxon>
    </lineage>
</organism>
<dbReference type="Proteomes" id="UP000503011">
    <property type="component" value="Chromosome"/>
</dbReference>
<feature type="binding site" evidence="2">
    <location>
        <position position="84"/>
    </location>
    <ligand>
        <name>Zn(2+)</name>
        <dbReference type="ChEBI" id="CHEBI:29105"/>
        <label>1</label>
        <note>catalytic</note>
    </ligand>
</feature>
<dbReference type="Pfam" id="PF01116">
    <property type="entry name" value="F_bP_aldolase"/>
    <property type="match status" value="1"/>
</dbReference>
<dbReference type="EMBL" id="AP022871">
    <property type="protein sequence ID" value="BCB91956.1"/>
    <property type="molecule type" value="Genomic_DNA"/>
</dbReference>
<feature type="binding site" evidence="2">
    <location>
        <position position="105"/>
    </location>
    <ligand>
        <name>Zn(2+)</name>
        <dbReference type="ChEBI" id="CHEBI:29105"/>
        <label>2</label>
    </ligand>
</feature>
<dbReference type="Gene3D" id="3.20.20.70">
    <property type="entry name" value="Aldolase class I"/>
    <property type="match status" value="1"/>
</dbReference>
<reference evidence="3 4" key="2">
    <citation type="submission" date="2020-03" db="EMBL/GenBank/DDBJ databases">
        <authorList>
            <person name="Ichikawa N."/>
            <person name="Kimura A."/>
            <person name="Kitahashi Y."/>
            <person name="Uohara A."/>
        </authorList>
    </citation>
    <scope>NUCLEOTIDE SEQUENCE [LARGE SCALE GENOMIC DNA]</scope>
    <source>
        <strain evidence="3 4">NBRC 105367</strain>
    </source>
</reference>
<dbReference type="PANTHER" id="PTHR30304">
    <property type="entry name" value="D-TAGATOSE-1,6-BISPHOSPHATE ALDOLASE"/>
    <property type="match status" value="1"/>
</dbReference>
<dbReference type="InterPro" id="IPR013785">
    <property type="entry name" value="Aldolase_TIM"/>
</dbReference>
<protein>
    <submittedName>
        <fullName evidence="3">Fructose-1,6-bisphosphate aldolase</fullName>
    </submittedName>
</protein>
<dbReference type="AlphaFoldDB" id="A0A6F8Z0W0"/>
<name>A0A6F8Z0W0_9ACTN</name>
<feature type="binding site" evidence="2">
    <location>
        <position position="186"/>
    </location>
    <ligand>
        <name>Zn(2+)</name>
        <dbReference type="ChEBI" id="CHEBI:29105"/>
        <label>1</label>
        <note>catalytic</note>
    </ligand>
</feature>
<dbReference type="GO" id="GO:0005975">
    <property type="term" value="P:carbohydrate metabolic process"/>
    <property type="evidence" value="ECO:0007669"/>
    <property type="project" value="InterPro"/>
</dbReference>
<feature type="binding site" evidence="2">
    <location>
        <position position="220"/>
    </location>
    <ligand>
        <name>Zn(2+)</name>
        <dbReference type="ChEBI" id="CHEBI:29105"/>
        <label>1</label>
        <note>catalytic</note>
    </ligand>
</feature>
<feature type="binding site" evidence="2">
    <location>
        <position position="142"/>
    </location>
    <ligand>
        <name>Zn(2+)</name>
        <dbReference type="ChEBI" id="CHEBI:29105"/>
        <label>2</label>
    </ligand>
</feature>
<dbReference type="PANTHER" id="PTHR30304:SF0">
    <property type="entry name" value="D-TAGATOSE-1,6-BISPHOSPHATE ALDOLASE SUBUNIT GATY-RELATED"/>
    <property type="match status" value="1"/>
</dbReference>
<sequence length="334" mass="35477">MSLVTLRQALDEARRGGYGLGAFNVTDLLQAESVLGAAAETDSPVIVETLAGSSSHASDERFWRGLLHLVEEYPRIPVVLHLDHGPDPDACRRAIDAGFTSVMIDGSLAPDRVTPATFAQNLAVTAEVTAYAHERGVSVEGELGTIGGSKVDGSRAEIRLADPEEAADFVAGTGVDALAVAIGTSHGAYKFDSPPDGSVLHMDLIERIAAKVPDTHLVMHGSSSLPAELRALVNKYGGTLPESWGVPEEEKVRSIAMGIRKINQGMDSHLAFTGAVRAQLAHDGLTVDPAPYLRAGRLEMQRIVAERMRVFGQAGHAGDYTPIPLADMRARYAA</sequence>
<proteinExistence type="predicted"/>
<evidence type="ECO:0000256" key="1">
    <source>
        <dbReference type="PIRSR" id="PIRSR001359-1"/>
    </source>
</evidence>
<dbReference type="SUPFAM" id="SSF51569">
    <property type="entry name" value="Aldolase"/>
    <property type="match status" value="1"/>
</dbReference>
<reference evidence="3 4" key="1">
    <citation type="submission" date="2020-03" db="EMBL/GenBank/DDBJ databases">
        <title>Whole genome shotgun sequence of Phytohabitans suffuscus NBRC 105367.</title>
        <authorList>
            <person name="Komaki H."/>
            <person name="Tamura T."/>
        </authorList>
    </citation>
    <scope>NUCLEOTIDE SEQUENCE [LARGE SCALE GENOMIC DNA]</scope>
    <source>
        <strain evidence="3 4">NBRC 105367</strain>
    </source>
</reference>
<keyword evidence="2" id="KW-0862">Zinc</keyword>
<dbReference type="GO" id="GO:0008270">
    <property type="term" value="F:zinc ion binding"/>
    <property type="evidence" value="ECO:0007669"/>
    <property type="project" value="InterPro"/>
</dbReference>
<dbReference type="GO" id="GO:0016832">
    <property type="term" value="F:aldehyde-lyase activity"/>
    <property type="evidence" value="ECO:0007669"/>
    <property type="project" value="InterPro"/>
</dbReference>
<keyword evidence="4" id="KW-1185">Reference proteome</keyword>
<dbReference type="RefSeq" id="WP_173165589.1">
    <property type="nucleotide sequence ID" value="NZ_AP022871.1"/>
</dbReference>
<evidence type="ECO:0000256" key="2">
    <source>
        <dbReference type="PIRSR" id="PIRSR001359-3"/>
    </source>
</evidence>
<gene>
    <name evidence="3" type="primary">fba_2</name>
    <name evidence="3" type="ORF">Psuf_092690</name>
</gene>
<dbReference type="CDD" id="cd00947">
    <property type="entry name" value="TBP_aldolase_IIB"/>
    <property type="match status" value="1"/>
</dbReference>
<dbReference type="PIRSF" id="PIRSF001359">
    <property type="entry name" value="F_bP_aldolase_II"/>
    <property type="match status" value="1"/>
</dbReference>